<dbReference type="GO" id="GO:0003964">
    <property type="term" value="F:RNA-directed DNA polymerase activity"/>
    <property type="evidence" value="ECO:0007669"/>
    <property type="project" value="UniProtKB-KW"/>
</dbReference>
<sequence>MGEDWQEVPSRNHRRSNADDVSKEKDYASEEESDFVPNNNDPNNHINEKVFGDAYGSEDDGVPETVFETNTSSPNQVDGGKENSKSEDPFGIYDMLSNKKDNVTSESRPSLSHPPGFTPEGVVHHKMLGSVNGEADNNEGKDNPVPVSARVMNTSQDIPEEMHSDSVGSKTVHNGGSMLGVMEDFIRIGQAMGYAMEGSVNDLATII</sequence>
<keyword evidence="2" id="KW-0808">Transferase</keyword>
<evidence type="ECO:0000313" key="2">
    <source>
        <dbReference type="EMBL" id="GEU56696.1"/>
    </source>
</evidence>
<feature type="compositionally biased region" description="Basic and acidic residues" evidence="1">
    <location>
        <begin position="16"/>
        <end position="28"/>
    </location>
</feature>
<feature type="region of interest" description="Disordered" evidence="1">
    <location>
        <begin position="101"/>
        <end position="120"/>
    </location>
</feature>
<feature type="non-terminal residue" evidence="2">
    <location>
        <position position="207"/>
    </location>
</feature>
<evidence type="ECO:0000256" key="1">
    <source>
        <dbReference type="SAM" id="MobiDB-lite"/>
    </source>
</evidence>
<gene>
    <name evidence="2" type="ORF">Tci_028674</name>
</gene>
<reference evidence="2" key="1">
    <citation type="journal article" date="2019" name="Sci. Rep.">
        <title>Draft genome of Tanacetum cinerariifolium, the natural source of mosquito coil.</title>
        <authorList>
            <person name="Yamashiro T."/>
            <person name="Shiraishi A."/>
            <person name="Satake H."/>
            <person name="Nakayama K."/>
        </authorList>
    </citation>
    <scope>NUCLEOTIDE SEQUENCE</scope>
</reference>
<proteinExistence type="predicted"/>
<name>A0A6L2L529_TANCI</name>
<organism evidence="2">
    <name type="scientific">Tanacetum cinerariifolium</name>
    <name type="common">Dalmatian daisy</name>
    <name type="synonym">Chrysanthemum cinerariifolium</name>
    <dbReference type="NCBI Taxonomy" id="118510"/>
    <lineage>
        <taxon>Eukaryota</taxon>
        <taxon>Viridiplantae</taxon>
        <taxon>Streptophyta</taxon>
        <taxon>Embryophyta</taxon>
        <taxon>Tracheophyta</taxon>
        <taxon>Spermatophyta</taxon>
        <taxon>Magnoliopsida</taxon>
        <taxon>eudicotyledons</taxon>
        <taxon>Gunneridae</taxon>
        <taxon>Pentapetalae</taxon>
        <taxon>asterids</taxon>
        <taxon>campanulids</taxon>
        <taxon>Asterales</taxon>
        <taxon>Asteraceae</taxon>
        <taxon>Asteroideae</taxon>
        <taxon>Anthemideae</taxon>
        <taxon>Anthemidinae</taxon>
        <taxon>Tanacetum</taxon>
    </lineage>
</organism>
<feature type="compositionally biased region" description="Basic and acidic residues" evidence="1">
    <location>
        <begin position="79"/>
        <end position="88"/>
    </location>
</feature>
<feature type="compositionally biased region" description="Polar residues" evidence="1">
    <location>
        <begin position="67"/>
        <end position="76"/>
    </location>
</feature>
<accession>A0A6L2L529</accession>
<keyword evidence="2" id="KW-0548">Nucleotidyltransferase</keyword>
<dbReference type="AlphaFoldDB" id="A0A6L2L529"/>
<feature type="region of interest" description="Disordered" evidence="1">
    <location>
        <begin position="1"/>
        <end position="95"/>
    </location>
</feature>
<comment type="caution">
    <text evidence="2">The sequence shown here is derived from an EMBL/GenBank/DDBJ whole genome shotgun (WGS) entry which is preliminary data.</text>
</comment>
<protein>
    <submittedName>
        <fullName evidence="2">RNA-directed DNA polymerase, eukaryota</fullName>
    </submittedName>
</protein>
<dbReference type="EMBL" id="BKCJ010003707">
    <property type="protein sequence ID" value="GEU56696.1"/>
    <property type="molecule type" value="Genomic_DNA"/>
</dbReference>
<keyword evidence="2" id="KW-0695">RNA-directed DNA polymerase</keyword>